<dbReference type="AlphaFoldDB" id="N1WGM2"/>
<accession>N1WGM2</accession>
<dbReference type="STRING" id="1218598.LEP1GSC060_2561"/>
<reference evidence="1" key="1">
    <citation type="submission" date="2013-03" db="EMBL/GenBank/DDBJ databases">
        <authorList>
            <person name="Harkins D.M."/>
            <person name="Durkin A.S."/>
            <person name="Brinkac L.M."/>
            <person name="Haft D.H."/>
            <person name="Selengut J.D."/>
            <person name="Sanka R."/>
            <person name="DePew J."/>
            <person name="Purushe J."/>
            <person name="Hartskeerl R.A."/>
            <person name="Ahmed A."/>
            <person name="van der Linden H."/>
            <person name="Goris M.G.A."/>
            <person name="Vinetz J.M."/>
            <person name="Sutton G.G."/>
            <person name="Nierman W.C."/>
            <person name="Fouts D.E."/>
        </authorList>
    </citation>
    <scope>NUCLEOTIDE SEQUENCE [LARGE SCALE GENOMIC DNA]</scope>
    <source>
        <strain evidence="1">ICFT</strain>
    </source>
</reference>
<protein>
    <submittedName>
        <fullName evidence="1">Uncharacterized protein</fullName>
    </submittedName>
</protein>
<comment type="caution">
    <text evidence="1">The sequence shown here is derived from an EMBL/GenBank/DDBJ whole genome shotgun (WGS) entry which is preliminary data.</text>
</comment>
<organism evidence="1 2">
    <name type="scientific">Leptospira weilii serovar Ranarum str. ICFT</name>
    <dbReference type="NCBI Taxonomy" id="1218598"/>
    <lineage>
        <taxon>Bacteria</taxon>
        <taxon>Pseudomonadati</taxon>
        <taxon>Spirochaetota</taxon>
        <taxon>Spirochaetia</taxon>
        <taxon>Leptospirales</taxon>
        <taxon>Leptospiraceae</taxon>
        <taxon>Leptospira</taxon>
    </lineage>
</organism>
<name>N1WGM2_9LEPT</name>
<dbReference type="Proteomes" id="UP000012313">
    <property type="component" value="Unassembled WGS sequence"/>
</dbReference>
<evidence type="ECO:0000313" key="1">
    <source>
        <dbReference type="EMBL" id="EMY79411.1"/>
    </source>
</evidence>
<sequence>MFLHFSKGENFTKGNTNEENQKPLIYNLQSFFKTITSEFSRNLRLLRFLKNKTAPIRILKIHSIYIIHFLRDKKTNTRPTYNDSKLDLKIYPLSIRIDAAQIDFIFANEFFI</sequence>
<dbReference type="EMBL" id="AOHC02000012">
    <property type="protein sequence ID" value="EMY79411.1"/>
    <property type="molecule type" value="Genomic_DNA"/>
</dbReference>
<evidence type="ECO:0000313" key="2">
    <source>
        <dbReference type="Proteomes" id="UP000012313"/>
    </source>
</evidence>
<keyword evidence="2" id="KW-1185">Reference proteome</keyword>
<gene>
    <name evidence="1" type="ORF">LEP1GSC060_2561</name>
</gene>
<proteinExistence type="predicted"/>